<feature type="active site" description="Proton acceptor" evidence="1">
    <location>
        <position position="188"/>
    </location>
</feature>
<keyword evidence="2 3" id="KW-0663">Pyridoxal phosphate</keyword>
<dbReference type="InterPro" id="IPR015422">
    <property type="entry name" value="PyrdxlP-dep_Trfase_small"/>
</dbReference>
<dbReference type="EC" id="2.6.1.92" evidence="4"/>
<organism evidence="4 5">
    <name type="scientific">Aerophobetes bacterium</name>
    <dbReference type="NCBI Taxonomy" id="2030807"/>
    <lineage>
        <taxon>Bacteria</taxon>
        <taxon>Candidatus Aerophobota</taxon>
    </lineage>
</organism>
<keyword evidence="4" id="KW-0808">Transferase</keyword>
<dbReference type="Gene3D" id="3.40.640.10">
    <property type="entry name" value="Type I PLP-dependent aspartate aminotransferase-like (Major domain)"/>
    <property type="match status" value="1"/>
</dbReference>
<reference evidence="4 5" key="1">
    <citation type="submission" date="2018-06" db="EMBL/GenBank/DDBJ databases">
        <title>Extensive metabolic versatility and redundancy in microbially diverse, dynamic hydrothermal sediments.</title>
        <authorList>
            <person name="Dombrowski N."/>
            <person name="Teske A."/>
            <person name="Baker B.J."/>
        </authorList>
    </citation>
    <scope>NUCLEOTIDE SEQUENCE [LARGE SCALE GENOMIC DNA]</scope>
    <source>
        <strain evidence="4">B3_G15</strain>
    </source>
</reference>
<dbReference type="NCBIfam" id="TIGR03588">
    <property type="entry name" value="PseC"/>
    <property type="match status" value="1"/>
</dbReference>
<name>A0A662DKI2_UNCAE</name>
<feature type="modified residue" description="N6-(pyridoxal phosphate)lysine" evidence="2">
    <location>
        <position position="188"/>
    </location>
</feature>
<dbReference type="GO" id="GO:0030170">
    <property type="term" value="F:pyridoxal phosphate binding"/>
    <property type="evidence" value="ECO:0007669"/>
    <property type="project" value="TreeGrafter"/>
</dbReference>
<dbReference type="CDD" id="cd00616">
    <property type="entry name" value="AHBA_syn"/>
    <property type="match status" value="1"/>
</dbReference>
<dbReference type="GO" id="GO:0008483">
    <property type="term" value="F:transaminase activity"/>
    <property type="evidence" value="ECO:0007669"/>
    <property type="project" value="UniProtKB-KW"/>
</dbReference>
<evidence type="ECO:0000256" key="1">
    <source>
        <dbReference type="PIRSR" id="PIRSR000390-1"/>
    </source>
</evidence>
<evidence type="ECO:0000256" key="3">
    <source>
        <dbReference type="RuleBase" id="RU004508"/>
    </source>
</evidence>
<dbReference type="GO" id="GO:0000271">
    <property type="term" value="P:polysaccharide biosynthetic process"/>
    <property type="evidence" value="ECO:0007669"/>
    <property type="project" value="TreeGrafter"/>
</dbReference>
<dbReference type="InterPro" id="IPR015424">
    <property type="entry name" value="PyrdxlP-dep_Trfase"/>
</dbReference>
<dbReference type="Proteomes" id="UP000280417">
    <property type="component" value="Unassembled WGS sequence"/>
</dbReference>
<proteinExistence type="inferred from homology"/>
<dbReference type="Gene3D" id="3.90.1150.10">
    <property type="entry name" value="Aspartate Aminotransferase, domain 1"/>
    <property type="match status" value="1"/>
</dbReference>
<comment type="similarity">
    <text evidence="3">Belongs to the DegT/DnrJ/EryC1 family.</text>
</comment>
<dbReference type="EMBL" id="QMQA01000028">
    <property type="protein sequence ID" value="RLE14811.1"/>
    <property type="molecule type" value="Genomic_DNA"/>
</dbReference>
<dbReference type="InterPro" id="IPR000653">
    <property type="entry name" value="DegT/StrS_aminotransferase"/>
</dbReference>
<dbReference type="InterPro" id="IPR015421">
    <property type="entry name" value="PyrdxlP-dep_Trfase_major"/>
</dbReference>
<keyword evidence="4" id="KW-0032">Aminotransferase</keyword>
<sequence length="387" mass="44491">MQKRIVFLPYGHQWIDEEDIKEVTEVLKSEWMTQGPKVKEFERKLANYCGANYAVVFSSGTAALHGAYFAGGIKEGCEIITSPITFLSTTNAALFLYAHPVFVDVEKDTGNINPGLIEKKVTEKTKVIAPVHYGGHPADLEKISKVAKKYNLLVIEDACHALGAEYKGEKIGSCKYSDMTVFSFHPVKSITTGEGGAVLTNNKEYYKKLIMFREHGVTKDQVEFKKLPPGDWYYEMHLLGYNYRLTDIQCALGASQLKKLNKFIQRRREIAKIYGDAFRDNDFFELPEEKSYAKSSWHLYPVKLKDMYKDKKREIFAKLREEGLGVQVHYIPVYLQPYYQRLGYRKGICPNAEDFYQREISIPLYQSMSGEDIEYVVNTIFKVFKEV</sequence>
<protein>
    <submittedName>
        <fullName evidence="4">UDP-4-amino-4, 6-dideoxy-N-acetyl-beta-L-altrosamine transaminase</fullName>
        <ecNumber evidence="4">2.6.1.92</ecNumber>
    </submittedName>
</protein>
<accession>A0A662DKI2</accession>
<dbReference type="InterPro" id="IPR020026">
    <property type="entry name" value="PseC"/>
</dbReference>
<dbReference type="PANTHER" id="PTHR30244">
    <property type="entry name" value="TRANSAMINASE"/>
    <property type="match status" value="1"/>
</dbReference>
<dbReference type="SUPFAM" id="SSF53383">
    <property type="entry name" value="PLP-dependent transferases"/>
    <property type="match status" value="1"/>
</dbReference>
<comment type="caution">
    <text evidence="4">The sequence shown here is derived from an EMBL/GenBank/DDBJ whole genome shotgun (WGS) entry which is preliminary data.</text>
</comment>
<dbReference type="AlphaFoldDB" id="A0A662DKI2"/>
<dbReference type="PIRSF" id="PIRSF000390">
    <property type="entry name" value="PLP_StrS"/>
    <property type="match status" value="1"/>
</dbReference>
<gene>
    <name evidence="4" type="primary">pseC</name>
    <name evidence="4" type="ORF">DRJ04_01675</name>
</gene>
<evidence type="ECO:0000256" key="2">
    <source>
        <dbReference type="PIRSR" id="PIRSR000390-2"/>
    </source>
</evidence>
<evidence type="ECO:0000313" key="5">
    <source>
        <dbReference type="Proteomes" id="UP000280417"/>
    </source>
</evidence>
<evidence type="ECO:0000313" key="4">
    <source>
        <dbReference type="EMBL" id="RLE14811.1"/>
    </source>
</evidence>
<dbReference type="Pfam" id="PF01041">
    <property type="entry name" value="DegT_DnrJ_EryC1"/>
    <property type="match status" value="1"/>
</dbReference>
<dbReference type="PANTHER" id="PTHR30244:SF34">
    <property type="entry name" value="DTDP-4-AMINO-4,6-DIDEOXYGALACTOSE TRANSAMINASE"/>
    <property type="match status" value="1"/>
</dbReference>